<protein>
    <submittedName>
        <fullName evidence="1">Beta-glucosidase protein</fullName>
        <ecNumber evidence="1">3.2.1.186</ecNumber>
        <ecNumber evidence="1">3.2.1.21</ecNumber>
    </submittedName>
</protein>
<name>A0ACB7W0D5_DIOAL</name>
<evidence type="ECO:0000313" key="2">
    <source>
        <dbReference type="Proteomes" id="UP000827976"/>
    </source>
</evidence>
<keyword evidence="1" id="KW-0326">Glycosidase</keyword>
<proteinExistence type="predicted"/>
<dbReference type="Proteomes" id="UP000827976">
    <property type="component" value="Chromosome 5"/>
</dbReference>
<comment type="caution">
    <text evidence="1">The sequence shown here is derived from an EMBL/GenBank/DDBJ whole genome shotgun (WGS) entry which is preliminary data.</text>
</comment>
<keyword evidence="1" id="KW-0378">Hydrolase</keyword>
<evidence type="ECO:0000313" key="1">
    <source>
        <dbReference type="EMBL" id="KAH7680859.1"/>
    </source>
</evidence>
<gene>
    <name evidence="1" type="ORF">IHE45_05G020900</name>
</gene>
<reference evidence="2" key="1">
    <citation type="journal article" date="2022" name="Nat. Commun.">
        <title>Chromosome evolution and the genetic basis of agronomically important traits in greater yam.</title>
        <authorList>
            <person name="Bredeson J.V."/>
            <person name="Lyons J.B."/>
            <person name="Oniyinde I.O."/>
            <person name="Okereke N.R."/>
            <person name="Kolade O."/>
            <person name="Nnabue I."/>
            <person name="Nwadili C.O."/>
            <person name="Hribova E."/>
            <person name="Parker M."/>
            <person name="Nwogha J."/>
            <person name="Shu S."/>
            <person name="Carlson J."/>
            <person name="Kariba R."/>
            <person name="Muthemba S."/>
            <person name="Knop K."/>
            <person name="Barton G.J."/>
            <person name="Sherwood A.V."/>
            <person name="Lopez-Montes A."/>
            <person name="Asiedu R."/>
            <person name="Jamnadass R."/>
            <person name="Muchugi A."/>
            <person name="Goodstein D."/>
            <person name="Egesi C.N."/>
            <person name="Featherston J."/>
            <person name="Asfaw A."/>
            <person name="Simpson G.G."/>
            <person name="Dolezel J."/>
            <person name="Hendre P.S."/>
            <person name="Van Deynze A."/>
            <person name="Kumar P.L."/>
            <person name="Obidiegwu J.E."/>
            <person name="Bhattacharjee R."/>
            <person name="Rokhsar D.S."/>
        </authorList>
    </citation>
    <scope>NUCLEOTIDE SEQUENCE [LARGE SCALE GENOMIC DNA]</scope>
    <source>
        <strain evidence="2">cv. TDa95/00328</strain>
    </source>
</reference>
<organism evidence="1 2">
    <name type="scientific">Dioscorea alata</name>
    <name type="common">Purple yam</name>
    <dbReference type="NCBI Taxonomy" id="55571"/>
    <lineage>
        <taxon>Eukaryota</taxon>
        <taxon>Viridiplantae</taxon>
        <taxon>Streptophyta</taxon>
        <taxon>Embryophyta</taxon>
        <taxon>Tracheophyta</taxon>
        <taxon>Spermatophyta</taxon>
        <taxon>Magnoliopsida</taxon>
        <taxon>Liliopsida</taxon>
        <taxon>Dioscoreales</taxon>
        <taxon>Dioscoreaceae</taxon>
        <taxon>Dioscorea</taxon>
    </lineage>
</organism>
<dbReference type="EC" id="3.2.1.21" evidence="1"/>
<accession>A0ACB7W0D5</accession>
<keyword evidence="2" id="KW-1185">Reference proteome</keyword>
<dbReference type="EMBL" id="CM037015">
    <property type="protein sequence ID" value="KAH7680859.1"/>
    <property type="molecule type" value="Genomic_DNA"/>
</dbReference>
<dbReference type="EC" id="3.2.1.186" evidence="1"/>
<sequence length="541" mass="61460">MALLTITSCPSLTLSSNSKFSFLNNGRRVSVMGKPILPCVHRKTSSPLACIKNINEDTEASEVVPIDTLRAKNFPYGFIFGTGSAAYQVEGAVNVGGRLPSMWDTFVHEQPDKIKDQSTGDVACDQYHRYKEDVKLLKDAGLDAFRFSISWPRILPKGTLKGGINKEGIEHYNNLINELLLNGIKPFVTLFHWDVPQELETKYGGFLDSRIIEDFKDYCEVCFHEFGDRVKFWATLNEPYIFTVLGYDIGELAPGRNTSSGGDSATEPYRVGHNLILAHAHVVKLYREKFQDNQRGEIGISLPSHWMKPLTNSIENIQARERGLEFMLGWFMEPLVYGDYPFIMKALVRDRLPSFTEEESKMVKGSYDFIGINYYTARFASNVPIKPNEKPASVDADSHVKLTESNLKGQPIGELAADKTTYICPEGIRDLLLYIKNKYNDPVIYITENGISQNEDGKLTIQEGLNDEERIKYHALHLIKLEEAIRLGVKVKGYFTWSVMDDFEWSSGYTTRFGLIYIDFKDGLKRYPKASLAWFNMFLKS</sequence>